<dbReference type="Proteomes" id="UP000540506">
    <property type="component" value="Unassembled WGS sequence"/>
</dbReference>
<gene>
    <name evidence="7" type="ORF">FHR34_000074</name>
</gene>
<dbReference type="InterPro" id="IPR049945">
    <property type="entry name" value="AAA_22"/>
</dbReference>
<dbReference type="PANTHER" id="PTHR47691:SF3">
    <property type="entry name" value="HTH-TYPE TRANSCRIPTIONAL REGULATOR RV0890C-RELATED"/>
    <property type="match status" value="1"/>
</dbReference>
<dbReference type="Pfam" id="PF03704">
    <property type="entry name" value="BTAD"/>
    <property type="match status" value="1"/>
</dbReference>
<evidence type="ECO:0000256" key="5">
    <source>
        <dbReference type="SAM" id="MobiDB-lite"/>
    </source>
</evidence>
<dbReference type="InterPro" id="IPR036390">
    <property type="entry name" value="WH_DNA-bd_sf"/>
</dbReference>
<dbReference type="PRINTS" id="PR00364">
    <property type="entry name" value="DISEASERSIST"/>
</dbReference>
<dbReference type="SMART" id="SM00862">
    <property type="entry name" value="Trans_reg_C"/>
    <property type="match status" value="1"/>
</dbReference>
<dbReference type="Pfam" id="PF13401">
    <property type="entry name" value="AAA_22"/>
    <property type="match status" value="1"/>
</dbReference>
<dbReference type="CDD" id="cd15831">
    <property type="entry name" value="BTAD"/>
    <property type="match status" value="1"/>
</dbReference>
<dbReference type="InterPro" id="IPR001867">
    <property type="entry name" value="OmpR/PhoB-type_DNA-bd"/>
</dbReference>
<organism evidence="7 8">
    <name type="scientific">Kitasatospora kifunensis</name>
    <name type="common">Streptomyces kifunensis</name>
    <dbReference type="NCBI Taxonomy" id="58351"/>
    <lineage>
        <taxon>Bacteria</taxon>
        <taxon>Bacillati</taxon>
        <taxon>Actinomycetota</taxon>
        <taxon>Actinomycetes</taxon>
        <taxon>Kitasatosporales</taxon>
        <taxon>Streptomycetaceae</taxon>
        <taxon>Kitasatospora</taxon>
    </lineage>
</organism>
<evidence type="ECO:0000256" key="2">
    <source>
        <dbReference type="ARBA" id="ARBA00023012"/>
    </source>
</evidence>
<sequence length="634" mass="67763">MDMPYTTLAESPLSFAVLGPLSVQRGSTVLPIGPPQQSRLLALLAVQANRPVQRAALIEALWEGRPPASAVNIVQTYVARLRRVLEPQRPSRRPSCLLVSSGTSYTLRIPEERVDAFRFEQLVRQAASLAGQGWSAEAFDGYREALALWRGPAPADCAGAGPEAEPLARLSRLRFTAALALADLGLPLLRPREVADALEPLARLAPLHEALHARLVVALAGAGDTAAALGRFEAIRRRLRDELGISPGEELRRAHRQVLRAPEPGLAQSRPGGERVRERGRRWSGPPPGLPELIGRQADLGRLAALCARRQLTTVVGAPGCGKSALALRYAATVSQGAGQRVLVVALADCHGGAALREQLLALCGPPGPSGPPGVTVEERLAALFHEVPALLVLDDADQVAEAAAGLVERLIRRCPWVRVLVTSREPLGVVGEAIHQAEPLALPSLQPLSVDQLARVDSVALFCRRAEDACGFRLDAANAGAVAQLCRLLDGLPLALELAAACLRTMPIEDLVAGLDDRFMLLTMVRRGGPPHHRTLRACLEWSFARLTAAERAVLLRLAGQREPLSYREVMTRCAGLPVPTADLPALVNRLVDRSLVAVDRLDGRARYRVLGTIGAFAAATGAQLADAARRPA</sequence>
<comment type="caution">
    <text evidence="7">The sequence shown here is derived from an EMBL/GenBank/DDBJ whole genome shotgun (WGS) entry which is preliminary data.</text>
</comment>
<dbReference type="InterPro" id="IPR027417">
    <property type="entry name" value="P-loop_NTPase"/>
</dbReference>
<evidence type="ECO:0000313" key="7">
    <source>
        <dbReference type="EMBL" id="MBB4921081.1"/>
    </source>
</evidence>
<evidence type="ECO:0000256" key="3">
    <source>
        <dbReference type="ARBA" id="ARBA00023125"/>
    </source>
</evidence>
<dbReference type="GO" id="GO:0006355">
    <property type="term" value="P:regulation of DNA-templated transcription"/>
    <property type="evidence" value="ECO:0007669"/>
    <property type="project" value="InterPro"/>
</dbReference>
<evidence type="ECO:0000256" key="4">
    <source>
        <dbReference type="PROSITE-ProRule" id="PRU01091"/>
    </source>
</evidence>
<reference evidence="7 8" key="1">
    <citation type="submission" date="2020-08" db="EMBL/GenBank/DDBJ databases">
        <title>Sequencing the genomes of 1000 actinobacteria strains.</title>
        <authorList>
            <person name="Klenk H.-P."/>
        </authorList>
    </citation>
    <scope>NUCLEOTIDE SEQUENCE [LARGE SCALE GENOMIC DNA]</scope>
    <source>
        <strain evidence="7 8">DSM 41654</strain>
    </source>
</reference>
<dbReference type="SUPFAM" id="SSF48452">
    <property type="entry name" value="TPR-like"/>
    <property type="match status" value="1"/>
</dbReference>
<dbReference type="InterPro" id="IPR011990">
    <property type="entry name" value="TPR-like_helical_dom_sf"/>
</dbReference>
<keyword evidence="8" id="KW-1185">Reference proteome</keyword>
<dbReference type="Gene3D" id="1.10.10.10">
    <property type="entry name" value="Winged helix-like DNA-binding domain superfamily/Winged helix DNA-binding domain"/>
    <property type="match status" value="1"/>
</dbReference>
<keyword evidence="3 4" id="KW-0238">DNA-binding</keyword>
<dbReference type="PANTHER" id="PTHR47691">
    <property type="entry name" value="REGULATOR-RELATED"/>
    <property type="match status" value="1"/>
</dbReference>
<name>A0A7W7QWH4_KITKI</name>
<dbReference type="SMART" id="SM01043">
    <property type="entry name" value="BTAD"/>
    <property type="match status" value="1"/>
</dbReference>
<dbReference type="Pfam" id="PF00486">
    <property type="entry name" value="Trans_reg_C"/>
    <property type="match status" value="1"/>
</dbReference>
<dbReference type="SUPFAM" id="SSF52540">
    <property type="entry name" value="P-loop containing nucleoside triphosphate hydrolases"/>
    <property type="match status" value="1"/>
</dbReference>
<protein>
    <submittedName>
        <fullName evidence="7">Putative ATPase/DNA-binding SARP family transcriptional activator</fullName>
    </submittedName>
</protein>
<dbReference type="PROSITE" id="PS51755">
    <property type="entry name" value="OMPR_PHOB"/>
    <property type="match status" value="1"/>
</dbReference>
<dbReference type="SUPFAM" id="SSF46894">
    <property type="entry name" value="C-terminal effector domain of the bipartite response regulators"/>
    <property type="match status" value="1"/>
</dbReference>
<evidence type="ECO:0000256" key="1">
    <source>
        <dbReference type="ARBA" id="ARBA00005820"/>
    </source>
</evidence>
<feature type="region of interest" description="Disordered" evidence="5">
    <location>
        <begin position="264"/>
        <end position="291"/>
    </location>
</feature>
<dbReference type="GO" id="GO:0000160">
    <property type="term" value="P:phosphorelay signal transduction system"/>
    <property type="evidence" value="ECO:0007669"/>
    <property type="project" value="UniProtKB-KW"/>
</dbReference>
<accession>A0A7W7QWH4</accession>
<dbReference type="SUPFAM" id="SSF46785">
    <property type="entry name" value="Winged helix' DNA-binding domain"/>
    <property type="match status" value="1"/>
</dbReference>
<keyword evidence="2" id="KW-0902">Two-component regulatory system</keyword>
<dbReference type="RefSeq" id="WP_184933470.1">
    <property type="nucleotide sequence ID" value="NZ_JACHJV010000001.1"/>
</dbReference>
<evidence type="ECO:0000313" key="8">
    <source>
        <dbReference type="Proteomes" id="UP000540506"/>
    </source>
</evidence>
<feature type="DNA-binding region" description="OmpR/PhoB-type" evidence="4">
    <location>
        <begin position="5"/>
        <end position="109"/>
    </location>
</feature>
<dbReference type="GO" id="GO:0016887">
    <property type="term" value="F:ATP hydrolysis activity"/>
    <property type="evidence" value="ECO:0007669"/>
    <property type="project" value="InterPro"/>
</dbReference>
<dbReference type="GO" id="GO:0003677">
    <property type="term" value="F:DNA binding"/>
    <property type="evidence" value="ECO:0007669"/>
    <property type="project" value="UniProtKB-UniRule"/>
</dbReference>
<dbReference type="Gene3D" id="3.40.50.300">
    <property type="entry name" value="P-loop containing nucleotide triphosphate hydrolases"/>
    <property type="match status" value="1"/>
</dbReference>
<dbReference type="InterPro" id="IPR036388">
    <property type="entry name" value="WH-like_DNA-bd_sf"/>
</dbReference>
<evidence type="ECO:0000259" key="6">
    <source>
        <dbReference type="PROSITE" id="PS51755"/>
    </source>
</evidence>
<dbReference type="InterPro" id="IPR016032">
    <property type="entry name" value="Sig_transdc_resp-reg_C-effctor"/>
</dbReference>
<proteinExistence type="inferred from homology"/>
<comment type="similarity">
    <text evidence="1">Belongs to the AfsR/DnrI/RedD regulatory family.</text>
</comment>
<dbReference type="Gene3D" id="1.25.40.10">
    <property type="entry name" value="Tetratricopeptide repeat domain"/>
    <property type="match status" value="1"/>
</dbReference>
<dbReference type="EMBL" id="JACHJV010000001">
    <property type="protein sequence ID" value="MBB4921081.1"/>
    <property type="molecule type" value="Genomic_DNA"/>
</dbReference>
<feature type="domain" description="OmpR/PhoB-type" evidence="6">
    <location>
        <begin position="5"/>
        <end position="109"/>
    </location>
</feature>
<dbReference type="InterPro" id="IPR005158">
    <property type="entry name" value="BTAD"/>
</dbReference>
<dbReference type="AlphaFoldDB" id="A0A7W7QWH4"/>